<proteinExistence type="predicted"/>
<organism evidence="1 2">
    <name type="scientific">Pontiella desulfatans</name>
    <dbReference type="NCBI Taxonomy" id="2750659"/>
    <lineage>
        <taxon>Bacteria</taxon>
        <taxon>Pseudomonadati</taxon>
        <taxon>Kiritimatiellota</taxon>
        <taxon>Kiritimatiellia</taxon>
        <taxon>Kiritimatiellales</taxon>
        <taxon>Pontiellaceae</taxon>
        <taxon>Pontiella</taxon>
    </lineage>
</organism>
<dbReference type="EMBL" id="CAAHFG010000001">
    <property type="protein sequence ID" value="VGO12707.1"/>
    <property type="molecule type" value="Genomic_DNA"/>
</dbReference>
<dbReference type="PANTHER" id="PTHR38471">
    <property type="entry name" value="FOUR HELIX BUNDLE PROTEIN"/>
    <property type="match status" value="1"/>
</dbReference>
<dbReference type="PIRSF" id="PIRSF035652">
    <property type="entry name" value="CHP02436"/>
    <property type="match status" value="1"/>
</dbReference>
<dbReference type="SUPFAM" id="SSF158446">
    <property type="entry name" value="IVS-encoded protein-like"/>
    <property type="match status" value="1"/>
</dbReference>
<name>A0A6C2TYL4_PONDE</name>
<evidence type="ECO:0000313" key="2">
    <source>
        <dbReference type="Proteomes" id="UP000366872"/>
    </source>
</evidence>
<dbReference type="Gene3D" id="1.20.1440.60">
    <property type="entry name" value="23S rRNA-intervening sequence"/>
    <property type="match status" value="1"/>
</dbReference>
<dbReference type="Pfam" id="PF05635">
    <property type="entry name" value="23S_rRNA_IVP"/>
    <property type="match status" value="1"/>
</dbReference>
<dbReference type="InterPro" id="IPR036583">
    <property type="entry name" value="23S_rRNA_IVS_sf"/>
</dbReference>
<keyword evidence="2" id="KW-1185">Reference proteome</keyword>
<dbReference type="PANTHER" id="PTHR38471:SF2">
    <property type="entry name" value="FOUR HELIX BUNDLE PROTEIN"/>
    <property type="match status" value="1"/>
</dbReference>
<sequence>MSAELKITDRSFQFAVRIVKLCQFLEKQDRVSRTLAHQLLRSGTSIGANAEEAQAGQSKPDFIAKMSISRKEARETLYWLRLLKEAELISETKLDEIIQEADELVRILTAIVKTAQTGGKDGK</sequence>
<protein>
    <recommendedName>
        <fullName evidence="3">Four helix bundle protein</fullName>
    </recommendedName>
</protein>
<dbReference type="RefSeq" id="WP_136078350.1">
    <property type="nucleotide sequence ID" value="NZ_CAAHFG010000001.1"/>
</dbReference>
<evidence type="ECO:0000313" key="1">
    <source>
        <dbReference type="EMBL" id="VGO12707.1"/>
    </source>
</evidence>
<dbReference type="InterPro" id="IPR012657">
    <property type="entry name" value="23S_rRNA-intervening_sequence"/>
</dbReference>
<dbReference type="Proteomes" id="UP000366872">
    <property type="component" value="Unassembled WGS sequence"/>
</dbReference>
<dbReference type="NCBIfam" id="TIGR02436">
    <property type="entry name" value="four helix bundle protein"/>
    <property type="match status" value="1"/>
</dbReference>
<gene>
    <name evidence="1" type="ORF">PDESU_01261</name>
</gene>
<accession>A0A6C2TYL4</accession>
<dbReference type="AlphaFoldDB" id="A0A6C2TYL4"/>
<evidence type="ECO:0008006" key="3">
    <source>
        <dbReference type="Google" id="ProtNLM"/>
    </source>
</evidence>
<reference evidence="1 2" key="1">
    <citation type="submission" date="2019-04" db="EMBL/GenBank/DDBJ databases">
        <authorList>
            <person name="Van Vliet M D."/>
        </authorList>
    </citation>
    <scope>NUCLEOTIDE SEQUENCE [LARGE SCALE GENOMIC DNA]</scope>
    <source>
        <strain evidence="1 2">F1</strain>
    </source>
</reference>